<dbReference type="AlphaFoldDB" id="A0A451D2N3"/>
<dbReference type="HAMAP" id="MF_01637">
    <property type="entry name" value="Fe_S_biogen_NfuA"/>
    <property type="match status" value="1"/>
</dbReference>
<dbReference type="InterPro" id="IPR001075">
    <property type="entry name" value="NIF_FeS_clus_asmbl_NifU_C"/>
</dbReference>
<dbReference type="SUPFAM" id="SSF89360">
    <property type="entry name" value="HesB-like domain"/>
    <property type="match status" value="1"/>
</dbReference>
<dbReference type="PANTHER" id="PTHR11178">
    <property type="entry name" value="IRON-SULFUR CLUSTER SCAFFOLD PROTEIN NFU-RELATED"/>
    <property type="match status" value="1"/>
</dbReference>
<comment type="cofactor">
    <cofactor evidence="5">
        <name>[4Fe-4S] cluster</name>
        <dbReference type="ChEBI" id="CHEBI:49883"/>
    </cofactor>
    <text evidence="5">Binds 1 [4Fe-4S] cluster per subunit. The cluster is presumably bound at the interface of two monomers.</text>
</comment>
<dbReference type="GO" id="GO:0005506">
    <property type="term" value="F:iron ion binding"/>
    <property type="evidence" value="ECO:0007669"/>
    <property type="project" value="InterPro"/>
</dbReference>
<dbReference type="InterPro" id="IPR017726">
    <property type="entry name" value="Fe/S_biogenesis_protein_NfuA"/>
</dbReference>
<accession>A0A451D2N3</accession>
<keyword evidence="2 5" id="KW-0479">Metal-binding</keyword>
<comment type="subunit">
    <text evidence="5">Homodimer.</text>
</comment>
<dbReference type="OrthoDB" id="9785450at2"/>
<evidence type="ECO:0000256" key="3">
    <source>
        <dbReference type="ARBA" id="ARBA00023004"/>
    </source>
</evidence>
<dbReference type="Proteomes" id="UP000294412">
    <property type="component" value="Chromosome"/>
</dbReference>
<dbReference type="Gene3D" id="3.30.300.130">
    <property type="entry name" value="Fe-S cluster assembly (FSCA)"/>
    <property type="match status" value="1"/>
</dbReference>
<dbReference type="EMBL" id="LR217703">
    <property type="protein sequence ID" value="VFP79922.1"/>
    <property type="molecule type" value="Genomic_DNA"/>
</dbReference>
<dbReference type="Pfam" id="PF01106">
    <property type="entry name" value="NifU"/>
    <property type="match status" value="1"/>
</dbReference>
<dbReference type="Gene3D" id="2.60.300.12">
    <property type="entry name" value="HesB-like domain"/>
    <property type="match status" value="1"/>
</dbReference>
<dbReference type="GO" id="GO:0051539">
    <property type="term" value="F:4 iron, 4 sulfur cluster binding"/>
    <property type="evidence" value="ECO:0007669"/>
    <property type="project" value="UniProtKB-UniRule"/>
</dbReference>
<comment type="function">
    <text evidence="5">Involved in iron-sulfur cluster biogenesis. Binds a 4Fe-4S cluster, can transfer this cluster to apoproteins, and thereby intervenes in the maturation of Fe/S proteins. Could also act as a scaffold/chaperone for damaged Fe/S proteins.</text>
</comment>
<dbReference type="GO" id="GO:0051604">
    <property type="term" value="P:protein maturation"/>
    <property type="evidence" value="ECO:0007669"/>
    <property type="project" value="UniProtKB-UniRule"/>
</dbReference>
<comment type="similarity">
    <text evidence="5">Belongs to the NfuA family.</text>
</comment>
<keyword evidence="1 5" id="KW-0004">4Fe-4S</keyword>
<dbReference type="InterPro" id="IPR034904">
    <property type="entry name" value="FSCA_dom_sf"/>
</dbReference>
<evidence type="ECO:0000256" key="1">
    <source>
        <dbReference type="ARBA" id="ARBA00022485"/>
    </source>
</evidence>
<organism evidence="8 9">
    <name type="scientific">Candidatus Erwinia haradaeae</name>
    <dbReference type="NCBI Taxonomy" id="1922217"/>
    <lineage>
        <taxon>Bacteria</taxon>
        <taxon>Pseudomonadati</taxon>
        <taxon>Pseudomonadota</taxon>
        <taxon>Gammaproteobacteria</taxon>
        <taxon>Enterobacterales</taxon>
        <taxon>Erwiniaceae</taxon>
        <taxon>Erwinia</taxon>
    </lineage>
</organism>
<reference evidence="8 9" key="1">
    <citation type="submission" date="2019-02" db="EMBL/GenBank/DDBJ databases">
        <authorList>
            <person name="Manzano-Marin A."/>
            <person name="Manzano-Marin A."/>
        </authorList>
    </citation>
    <scope>NUCLEOTIDE SEQUENCE [LARGE SCALE GENOMIC DNA]</scope>
    <source>
        <strain evidence="8 9">ErCicuneomaculata</strain>
    </source>
</reference>
<name>A0A451D2N3_9GAMM</name>
<evidence type="ECO:0000259" key="6">
    <source>
        <dbReference type="Pfam" id="PF01106"/>
    </source>
</evidence>
<dbReference type="NCBIfam" id="TIGR03341">
    <property type="entry name" value="YhgI_GntY"/>
    <property type="match status" value="1"/>
</dbReference>
<evidence type="ECO:0000256" key="4">
    <source>
        <dbReference type="ARBA" id="ARBA00023014"/>
    </source>
</evidence>
<evidence type="ECO:0000256" key="5">
    <source>
        <dbReference type="HAMAP-Rule" id="MF_01637"/>
    </source>
</evidence>
<proteinExistence type="inferred from homology"/>
<evidence type="ECO:0000259" key="7">
    <source>
        <dbReference type="Pfam" id="PF01521"/>
    </source>
</evidence>
<evidence type="ECO:0000313" key="9">
    <source>
        <dbReference type="Proteomes" id="UP000294412"/>
    </source>
</evidence>
<feature type="domain" description="NIF system FeS cluster assembly NifU C-terminal" evidence="6">
    <location>
        <begin position="111"/>
        <end position="177"/>
    </location>
</feature>
<sequence length="191" mass="21448">MVTITQSAQEHFIQLLSKQEPGTQIRIFVLHPGTYKAECGVSYCAPHEVDFSDIELKFNMISAFIDKVSAPYLKNAEIDYVINPLGSQLTLKAPYARKYPINSNAPLIDQVDTFLQTEINPQLSKHGGRVSIIEITKKKYVILQFSGGCNGCAMVNVTIKDGIEKKLLNKFPELQGVKDVTEHYHGKHSFY</sequence>
<keyword evidence="3 5" id="KW-0408">Iron</keyword>
<dbReference type="InterPro" id="IPR000361">
    <property type="entry name" value="ATAP_core_dom"/>
</dbReference>
<dbReference type="NCBIfam" id="NF008392">
    <property type="entry name" value="PRK11190.1"/>
    <property type="match status" value="1"/>
</dbReference>
<feature type="binding site" evidence="5">
    <location>
        <position position="149"/>
    </location>
    <ligand>
        <name>[4Fe-4S] cluster</name>
        <dbReference type="ChEBI" id="CHEBI:49883"/>
    </ligand>
</feature>
<gene>
    <name evidence="5 8" type="primary">nfuA</name>
    <name evidence="8" type="ORF">ERCICUMA2628_448</name>
</gene>
<dbReference type="InterPro" id="IPR035903">
    <property type="entry name" value="HesB-like_dom_sf"/>
</dbReference>
<feature type="domain" description="Core" evidence="7">
    <location>
        <begin position="2"/>
        <end position="96"/>
    </location>
</feature>
<protein>
    <recommendedName>
        <fullName evidence="5">Fe/S biogenesis protein NfuA</fullName>
    </recommendedName>
</protein>
<dbReference type="PANTHER" id="PTHR11178:SF51">
    <property type="entry name" value="FE_S BIOGENESIS PROTEIN NFUA"/>
    <property type="match status" value="1"/>
</dbReference>
<dbReference type="GO" id="GO:0016226">
    <property type="term" value="P:iron-sulfur cluster assembly"/>
    <property type="evidence" value="ECO:0007669"/>
    <property type="project" value="UniProtKB-UniRule"/>
</dbReference>
<evidence type="ECO:0000313" key="8">
    <source>
        <dbReference type="EMBL" id="VFP79922.1"/>
    </source>
</evidence>
<feature type="binding site" evidence="5">
    <location>
        <position position="152"/>
    </location>
    <ligand>
        <name>[4Fe-4S] cluster</name>
        <dbReference type="ChEBI" id="CHEBI:49883"/>
    </ligand>
</feature>
<dbReference type="SUPFAM" id="SSF117916">
    <property type="entry name" value="Fe-S cluster assembly (FSCA) domain-like"/>
    <property type="match status" value="1"/>
</dbReference>
<keyword evidence="4 5" id="KW-0411">Iron-sulfur</keyword>
<evidence type="ECO:0000256" key="2">
    <source>
        <dbReference type="ARBA" id="ARBA00022723"/>
    </source>
</evidence>
<dbReference type="RefSeq" id="WP_157993644.1">
    <property type="nucleotide sequence ID" value="NZ_LR217703.1"/>
</dbReference>
<dbReference type="Pfam" id="PF01521">
    <property type="entry name" value="Fe-S_biosyn"/>
    <property type="match status" value="1"/>
</dbReference>